<keyword evidence="2 6" id="KW-0227">DNA damage</keyword>
<keyword evidence="4 6" id="KW-0233">DNA recombination</keyword>
<dbReference type="SUPFAM" id="SSF50249">
    <property type="entry name" value="Nucleic acid-binding proteins"/>
    <property type="match status" value="1"/>
</dbReference>
<dbReference type="SMART" id="SM00278">
    <property type="entry name" value="HhH1"/>
    <property type="match status" value="2"/>
</dbReference>
<evidence type="ECO:0000256" key="6">
    <source>
        <dbReference type="HAMAP-Rule" id="MF_00031"/>
    </source>
</evidence>
<evidence type="ECO:0000259" key="7">
    <source>
        <dbReference type="SMART" id="SM00278"/>
    </source>
</evidence>
<protein>
    <recommendedName>
        <fullName evidence="6">Holliday junction branch migration complex subunit RuvA</fullName>
    </recommendedName>
</protein>
<dbReference type="SUPFAM" id="SSF46929">
    <property type="entry name" value="DNA helicase RuvA subunit, C-terminal domain"/>
    <property type="match status" value="1"/>
</dbReference>
<evidence type="ECO:0000256" key="3">
    <source>
        <dbReference type="ARBA" id="ARBA00023125"/>
    </source>
</evidence>
<dbReference type="GO" id="GO:0005737">
    <property type="term" value="C:cytoplasm"/>
    <property type="evidence" value="ECO:0007669"/>
    <property type="project" value="UniProtKB-SubCell"/>
</dbReference>
<dbReference type="GO" id="GO:0006281">
    <property type="term" value="P:DNA repair"/>
    <property type="evidence" value="ECO:0007669"/>
    <property type="project" value="UniProtKB-UniRule"/>
</dbReference>
<keyword evidence="8" id="KW-0067">ATP-binding</keyword>
<keyword evidence="5 6" id="KW-0234">DNA repair</keyword>
<keyword evidence="3 6" id="KW-0238">DNA-binding</keyword>
<dbReference type="HAMAP" id="MF_00031">
    <property type="entry name" value="DNA_HJ_migration_RuvA"/>
    <property type="match status" value="1"/>
</dbReference>
<comment type="domain">
    <text evidence="6">Has three domains with a flexible linker between the domains II and III and assumes an 'L' shape. Domain III is highly mobile and contacts RuvB.</text>
</comment>
<dbReference type="SUPFAM" id="SSF47781">
    <property type="entry name" value="RuvA domain 2-like"/>
    <property type="match status" value="1"/>
</dbReference>
<keyword evidence="9" id="KW-1185">Reference proteome</keyword>
<dbReference type="OrthoDB" id="5293449at2"/>
<gene>
    <name evidence="6 8" type="primary">ruvA</name>
    <name evidence="8" type="ORF">MAMMFC1_03567</name>
</gene>
<keyword evidence="8" id="KW-0347">Helicase</keyword>
<dbReference type="RefSeq" id="WP_126309764.1">
    <property type="nucleotide sequence ID" value="NZ_AP018449.1"/>
</dbReference>
<accession>A0A348AP61</accession>
<dbReference type="Gene3D" id="1.10.150.20">
    <property type="entry name" value="5' to 3' exonuclease, C-terminal subdomain"/>
    <property type="match status" value="1"/>
</dbReference>
<organism evidence="8 9">
    <name type="scientific">Methylomusa anaerophila</name>
    <dbReference type="NCBI Taxonomy" id="1930071"/>
    <lineage>
        <taxon>Bacteria</taxon>
        <taxon>Bacillati</taxon>
        <taxon>Bacillota</taxon>
        <taxon>Negativicutes</taxon>
        <taxon>Selenomonadales</taxon>
        <taxon>Sporomusaceae</taxon>
        <taxon>Methylomusa</taxon>
    </lineage>
</organism>
<dbReference type="Pfam" id="PF07499">
    <property type="entry name" value="RuvA_C"/>
    <property type="match status" value="1"/>
</dbReference>
<dbReference type="AlphaFoldDB" id="A0A348AP61"/>
<comment type="subcellular location">
    <subcellularLocation>
        <location evidence="6">Cytoplasm</location>
    </subcellularLocation>
</comment>
<comment type="similarity">
    <text evidence="6">Belongs to the RuvA family.</text>
</comment>
<evidence type="ECO:0000256" key="4">
    <source>
        <dbReference type="ARBA" id="ARBA00023172"/>
    </source>
</evidence>
<dbReference type="Pfam" id="PF14520">
    <property type="entry name" value="HHH_5"/>
    <property type="match status" value="1"/>
</dbReference>
<dbReference type="InterPro" id="IPR013849">
    <property type="entry name" value="DNA_helicase_Holl-junc_RuvA_I"/>
</dbReference>
<dbReference type="GO" id="GO:0009378">
    <property type="term" value="F:four-way junction helicase activity"/>
    <property type="evidence" value="ECO:0007669"/>
    <property type="project" value="InterPro"/>
</dbReference>
<dbReference type="GO" id="GO:0006310">
    <property type="term" value="P:DNA recombination"/>
    <property type="evidence" value="ECO:0007669"/>
    <property type="project" value="UniProtKB-UniRule"/>
</dbReference>
<dbReference type="InterPro" id="IPR011114">
    <property type="entry name" value="RuvA_C"/>
</dbReference>
<dbReference type="EMBL" id="AP018449">
    <property type="protein sequence ID" value="BBB92859.1"/>
    <property type="molecule type" value="Genomic_DNA"/>
</dbReference>
<dbReference type="InterPro" id="IPR000085">
    <property type="entry name" value="RuvA"/>
</dbReference>
<dbReference type="CDD" id="cd14332">
    <property type="entry name" value="UBA_RuvA_C"/>
    <property type="match status" value="1"/>
</dbReference>
<evidence type="ECO:0000313" key="8">
    <source>
        <dbReference type="EMBL" id="BBB92859.1"/>
    </source>
</evidence>
<evidence type="ECO:0000256" key="5">
    <source>
        <dbReference type="ARBA" id="ARBA00023204"/>
    </source>
</evidence>
<name>A0A348AP61_9FIRM</name>
<sequence>MIGYIKGEVSHLFPEYCFVDVQGIGYRICIPLSTRQRLSVGTTISLFTYLNVREDSLTLFGFFTEEEYDLFMKLIAVTGIGPKAAVSILSAIRPQDFYIAIGQKNIGVLTKIPGIGKKTAERMILELKDKIAVPLDNEYAGIGISDAAADSAQDVIRQTVQALITLGYNQAEIMPVIKQKTEEYQQANLACTVEQLIKEVLKDFGAR</sequence>
<reference evidence="8 9" key="1">
    <citation type="journal article" date="2018" name="Int. J. Syst. Evol. Microbiol.">
        <title>Methylomusa anaerophila gen. nov., sp. nov., an anaerobic methanol-utilizing bacterium isolated from a microbial fuel cell.</title>
        <authorList>
            <person name="Amano N."/>
            <person name="Yamamuro A."/>
            <person name="Miyahara M."/>
            <person name="Kouzuma A."/>
            <person name="Abe T."/>
            <person name="Watanabe K."/>
        </authorList>
    </citation>
    <scope>NUCLEOTIDE SEQUENCE [LARGE SCALE GENOMIC DNA]</scope>
    <source>
        <strain evidence="8 9">MMFC1</strain>
    </source>
</reference>
<dbReference type="GO" id="GO:0016787">
    <property type="term" value="F:hydrolase activity"/>
    <property type="evidence" value="ECO:0007669"/>
    <property type="project" value="UniProtKB-KW"/>
</dbReference>
<feature type="domain" description="Helix-hairpin-helix DNA-binding motif class 1" evidence="7">
    <location>
        <begin position="72"/>
        <end position="91"/>
    </location>
</feature>
<keyword evidence="8" id="KW-0378">Hydrolase</keyword>
<comment type="subunit">
    <text evidence="6">Homotetramer. Forms an RuvA(8)-RuvB(12)-Holliday junction (HJ) complex. HJ DNA is sandwiched between 2 RuvA tetramers; dsDNA enters through RuvA and exits via RuvB. An RuvB hexamer assembles on each DNA strand where it exits the tetramer. Each RuvB hexamer is contacted by two RuvA subunits (via domain III) on 2 adjacent RuvB subunits; this complex drives branch migration. In the full resolvosome a probable DNA-RuvA(4)-RuvB(12)-RuvC(2) complex forms which resolves the HJ.</text>
</comment>
<keyword evidence="1 6" id="KW-0963">Cytoplasm</keyword>
<comment type="function">
    <text evidence="6">The RuvA-RuvB-RuvC complex processes Holliday junction (HJ) DNA during genetic recombination and DNA repair, while the RuvA-RuvB complex plays an important role in the rescue of blocked DNA replication forks via replication fork reversal (RFR). RuvA specifically binds to HJ cruciform DNA, conferring on it an open structure. The RuvB hexamer acts as an ATP-dependent pump, pulling dsDNA into and through the RuvAB complex. HJ branch migration allows RuvC to scan DNA until it finds its consensus sequence, where it cleaves and resolves the cruciform DNA.</text>
</comment>
<dbReference type="Proteomes" id="UP000276437">
    <property type="component" value="Chromosome"/>
</dbReference>
<proteinExistence type="inferred from homology"/>
<comment type="caution">
    <text evidence="6">Lacks conserved residue(s) required for the propagation of feature annotation.</text>
</comment>
<dbReference type="NCBIfam" id="TIGR00084">
    <property type="entry name" value="ruvA"/>
    <property type="match status" value="1"/>
</dbReference>
<dbReference type="GO" id="GO:0048476">
    <property type="term" value="C:Holliday junction resolvase complex"/>
    <property type="evidence" value="ECO:0007669"/>
    <property type="project" value="UniProtKB-UniRule"/>
</dbReference>
<evidence type="ECO:0000256" key="1">
    <source>
        <dbReference type="ARBA" id="ARBA00022490"/>
    </source>
</evidence>
<keyword evidence="8" id="KW-0547">Nucleotide-binding</keyword>
<dbReference type="GO" id="GO:0009379">
    <property type="term" value="C:Holliday junction helicase complex"/>
    <property type="evidence" value="ECO:0007669"/>
    <property type="project" value="InterPro"/>
</dbReference>
<dbReference type="Gene3D" id="1.10.8.10">
    <property type="entry name" value="DNA helicase RuvA subunit, C-terminal domain"/>
    <property type="match status" value="1"/>
</dbReference>
<dbReference type="InterPro" id="IPR010994">
    <property type="entry name" value="RuvA_2-like"/>
</dbReference>
<evidence type="ECO:0000256" key="2">
    <source>
        <dbReference type="ARBA" id="ARBA00022763"/>
    </source>
</evidence>
<feature type="domain" description="Helix-hairpin-helix DNA-binding motif class 1" evidence="7">
    <location>
        <begin position="107"/>
        <end position="126"/>
    </location>
</feature>
<dbReference type="KEGG" id="mana:MAMMFC1_03567"/>
<dbReference type="InterPro" id="IPR036267">
    <property type="entry name" value="RuvA_C_sf"/>
</dbReference>
<evidence type="ECO:0000313" key="9">
    <source>
        <dbReference type="Proteomes" id="UP000276437"/>
    </source>
</evidence>
<feature type="region of interest" description="Domain III" evidence="6">
    <location>
        <begin position="150"/>
        <end position="207"/>
    </location>
</feature>
<dbReference type="InterPro" id="IPR003583">
    <property type="entry name" value="Hlx-hairpin-Hlx_DNA-bd_motif"/>
</dbReference>
<dbReference type="InterPro" id="IPR012340">
    <property type="entry name" value="NA-bd_OB-fold"/>
</dbReference>
<dbReference type="GO" id="GO:0000400">
    <property type="term" value="F:four-way junction DNA binding"/>
    <property type="evidence" value="ECO:0007669"/>
    <property type="project" value="UniProtKB-UniRule"/>
</dbReference>
<dbReference type="Pfam" id="PF01330">
    <property type="entry name" value="RuvA_N"/>
    <property type="match status" value="1"/>
</dbReference>
<dbReference type="Gene3D" id="2.40.50.140">
    <property type="entry name" value="Nucleic acid-binding proteins"/>
    <property type="match status" value="1"/>
</dbReference>
<feature type="region of interest" description="Domain II" evidence="6">
    <location>
        <begin position="64"/>
        <end position="141"/>
    </location>
</feature>
<dbReference type="GO" id="GO:0005524">
    <property type="term" value="F:ATP binding"/>
    <property type="evidence" value="ECO:0007669"/>
    <property type="project" value="InterPro"/>
</dbReference>